<comment type="caution">
    <text evidence="9">The sequence shown here is derived from an EMBL/GenBank/DDBJ whole genome shotgun (WGS) entry which is preliminary data.</text>
</comment>
<comment type="subcellular location">
    <subcellularLocation>
        <location evidence="1">Secreted</location>
    </subcellularLocation>
</comment>
<dbReference type="EMBL" id="JBBUTH010000009">
    <property type="protein sequence ID" value="MEK8052246.1"/>
    <property type="molecule type" value="Genomic_DNA"/>
</dbReference>
<organism evidence="9 10">
    <name type="scientific">Pseudaquabacterium inlustre</name>
    <dbReference type="NCBI Taxonomy" id="2984192"/>
    <lineage>
        <taxon>Bacteria</taxon>
        <taxon>Pseudomonadati</taxon>
        <taxon>Pseudomonadota</taxon>
        <taxon>Betaproteobacteria</taxon>
        <taxon>Burkholderiales</taxon>
        <taxon>Sphaerotilaceae</taxon>
        <taxon>Pseudaquabacterium</taxon>
    </lineage>
</organism>
<evidence type="ECO:0000256" key="8">
    <source>
        <dbReference type="SAM" id="SignalP"/>
    </source>
</evidence>
<dbReference type="InterPro" id="IPR043595">
    <property type="entry name" value="FaeB/C/D"/>
</dbReference>
<evidence type="ECO:0000256" key="5">
    <source>
        <dbReference type="ARBA" id="ARBA00022801"/>
    </source>
</evidence>
<evidence type="ECO:0000256" key="4">
    <source>
        <dbReference type="ARBA" id="ARBA00022729"/>
    </source>
</evidence>
<name>A0ABU9CMZ1_9BURK</name>
<feature type="chain" id="PRO_5046552809" evidence="8">
    <location>
        <begin position="29"/>
        <end position="325"/>
    </location>
</feature>
<keyword evidence="2" id="KW-0964">Secreted</keyword>
<dbReference type="InterPro" id="IPR010126">
    <property type="entry name" value="Esterase_phb"/>
</dbReference>
<evidence type="ECO:0000313" key="9">
    <source>
        <dbReference type="EMBL" id="MEK8052246.1"/>
    </source>
</evidence>
<dbReference type="PANTHER" id="PTHR38050:SF2">
    <property type="entry name" value="FERULOYL ESTERASE C-RELATED"/>
    <property type="match status" value="1"/>
</dbReference>
<dbReference type="InterPro" id="IPR029058">
    <property type="entry name" value="AB_hydrolase_fold"/>
</dbReference>
<evidence type="ECO:0000313" key="10">
    <source>
        <dbReference type="Proteomes" id="UP001365405"/>
    </source>
</evidence>
<evidence type="ECO:0000256" key="1">
    <source>
        <dbReference type="ARBA" id="ARBA00004613"/>
    </source>
</evidence>
<keyword evidence="5" id="KW-0378">Hydrolase</keyword>
<accession>A0ABU9CMZ1</accession>
<keyword evidence="6" id="KW-0119">Carbohydrate metabolism</keyword>
<dbReference type="PANTHER" id="PTHR38050">
    <property type="match status" value="1"/>
</dbReference>
<sequence length="325" mass="34278">MTSLCLRRALAGLLLAAFALGALAPASAQTLRERLGARRGGEGEPLSLVHAGQTRLYRVHVPAGLTPGQPVPLVIALHGGGGNMDVQANDRFYGWISQAERSGFIVVFPNGFSRLPGGQLATWNAGGCCGAARDQGSDDVGFIRALVAQLKGRYAIDGQRIFATGMSNGGMMAYRLACEMADTVRAVAAVAGTDNTRKCTPSRPVAVLHIHARDDDHVPFDGGLGPRSLTRAEHPHASVPDTLARWRSRDACPDTPPRTVLDTPGARCELSGPCRDASVVQACITERGGHSWPGGTQPRGHAEPSTALDATPLIWNFFASLPARP</sequence>
<keyword evidence="10" id="KW-1185">Reference proteome</keyword>
<protein>
    <submittedName>
        <fullName evidence="9">PHB depolymerase family esterase</fullName>
    </submittedName>
</protein>
<evidence type="ECO:0000256" key="7">
    <source>
        <dbReference type="ARBA" id="ARBA00023326"/>
    </source>
</evidence>
<gene>
    <name evidence="9" type="ORF">AACH10_18490</name>
</gene>
<feature type="signal peptide" evidence="8">
    <location>
        <begin position="1"/>
        <end position="28"/>
    </location>
</feature>
<evidence type="ECO:0000256" key="6">
    <source>
        <dbReference type="ARBA" id="ARBA00023277"/>
    </source>
</evidence>
<keyword evidence="7" id="KW-0624">Polysaccharide degradation</keyword>
<dbReference type="Proteomes" id="UP001365405">
    <property type="component" value="Unassembled WGS sequence"/>
</dbReference>
<keyword evidence="4 8" id="KW-0732">Signal</keyword>
<dbReference type="SUPFAM" id="SSF53474">
    <property type="entry name" value="alpha/beta-Hydrolases"/>
    <property type="match status" value="1"/>
</dbReference>
<proteinExistence type="predicted"/>
<dbReference type="RefSeq" id="WP_341411963.1">
    <property type="nucleotide sequence ID" value="NZ_JBBUTH010000009.1"/>
</dbReference>
<reference evidence="9 10" key="1">
    <citation type="submission" date="2024-04" db="EMBL/GenBank/DDBJ databases">
        <title>Novel species of the genus Ideonella isolated from streams.</title>
        <authorList>
            <person name="Lu H."/>
        </authorList>
    </citation>
    <scope>NUCLEOTIDE SEQUENCE [LARGE SCALE GENOMIC DNA]</scope>
    <source>
        <strain evidence="9 10">DXS22W</strain>
    </source>
</reference>
<dbReference type="Pfam" id="PF10503">
    <property type="entry name" value="Esterase_PHB"/>
    <property type="match status" value="1"/>
</dbReference>
<evidence type="ECO:0000256" key="2">
    <source>
        <dbReference type="ARBA" id="ARBA00022525"/>
    </source>
</evidence>
<keyword evidence="3" id="KW-0858">Xylan degradation</keyword>
<dbReference type="Gene3D" id="3.40.50.1820">
    <property type="entry name" value="alpha/beta hydrolase"/>
    <property type="match status" value="1"/>
</dbReference>
<evidence type="ECO:0000256" key="3">
    <source>
        <dbReference type="ARBA" id="ARBA00022651"/>
    </source>
</evidence>